<evidence type="ECO:0000256" key="4">
    <source>
        <dbReference type="ARBA" id="ARBA00022692"/>
    </source>
</evidence>
<keyword evidence="9" id="KW-0807">Transducer</keyword>
<feature type="transmembrane region" description="Helical" evidence="10">
    <location>
        <begin position="188"/>
        <end position="209"/>
    </location>
</feature>
<dbReference type="OrthoDB" id="6617147at2759"/>
<dbReference type="EMBL" id="ADTU01005368">
    <property type="status" value="NOT_ANNOTATED_CDS"/>
    <property type="molecule type" value="Genomic_DNA"/>
</dbReference>
<keyword evidence="4 10" id="KW-0812">Transmembrane</keyword>
<protein>
    <recommendedName>
        <fullName evidence="13">Odorant receptor</fullName>
    </recommendedName>
</protein>
<dbReference type="GO" id="GO:0004984">
    <property type="term" value="F:olfactory receptor activity"/>
    <property type="evidence" value="ECO:0007669"/>
    <property type="project" value="InterPro"/>
</dbReference>
<keyword evidence="5" id="KW-0552">Olfaction</keyword>
<evidence type="ECO:0000256" key="10">
    <source>
        <dbReference type="SAM" id="Phobius"/>
    </source>
</evidence>
<dbReference type="FunCoup" id="A0A158P061">
    <property type="interactions" value="68"/>
</dbReference>
<evidence type="ECO:0000256" key="3">
    <source>
        <dbReference type="ARBA" id="ARBA00022606"/>
    </source>
</evidence>
<comment type="subcellular location">
    <subcellularLocation>
        <location evidence="1">Cell membrane</location>
        <topology evidence="1">Multi-pass membrane protein</topology>
    </subcellularLocation>
</comment>
<dbReference type="KEGG" id="acep:105626479"/>
<dbReference type="PANTHER" id="PTHR21137:SF35">
    <property type="entry name" value="ODORANT RECEPTOR 19A-RELATED"/>
    <property type="match status" value="1"/>
</dbReference>
<feature type="transmembrane region" description="Helical" evidence="10">
    <location>
        <begin position="151"/>
        <end position="176"/>
    </location>
</feature>
<dbReference type="GO" id="GO:0007165">
    <property type="term" value="P:signal transduction"/>
    <property type="evidence" value="ECO:0007669"/>
    <property type="project" value="UniProtKB-KW"/>
</dbReference>
<dbReference type="AlphaFoldDB" id="A0A158P061"/>
<dbReference type="Proteomes" id="UP000005205">
    <property type="component" value="Unassembled WGS sequence"/>
</dbReference>
<keyword evidence="3" id="KW-0716">Sensory transduction</keyword>
<keyword evidence="6 10" id="KW-1133">Transmembrane helix</keyword>
<reference evidence="12" key="1">
    <citation type="journal article" date="2011" name="PLoS Genet.">
        <title>The genome sequence of the leaf-cutter ant Atta cephalotes reveals insights into its obligate symbiotic lifestyle.</title>
        <authorList>
            <person name="Suen G."/>
            <person name="Teiling C."/>
            <person name="Li L."/>
            <person name="Holt C."/>
            <person name="Abouheif E."/>
            <person name="Bornberg-Bauer E."/>
            <person name="Bouffard P."/>
            <person name="Caldera E.J."/>
            <person name="Cash E."/>
            <person name="Cavanaugh A."/>
            <person name="Denas O."/>
            <person name="Elhaik E."/>
            <person name="Fave M.J."/>
            <person name="Gadau J."/>
            <person name="Gibson J.D."/>
            <person name="Graur D."/>
            <person name="Grubbs K.J."/>
            <person name="Hagen D.E."/>
            <person name="Harkins T.T."/>
            <person name="Helmkampf M."/>
            <person name="Hu H."/>
            <person name="Johnson B.R."/>
            <person name="Kim J."/>
            <person name="Marsh S.E."/>
            <person name="Moeller J.A."/>
            <person name="Munoz-Torres M.C."/>
            <person name="Murphy M.C."/>
            <person name="Naughton M.C."/>
            <person name="Nigam S."/>
            <person name="Overson R."/>
            <person name="Rajakumar R."/>
            <person name="Reese J.T."/>
            <person name="Scott J.J."/>
            <person name="Smith C.R."/>
            <person name="Tao S."/>
            <person name="Tsutsui N.D."/>
            <person name="Viljakainen L."/>
            <person name="Wissler L."/>
            <person name="Yandell M.D."/>
            <person name="Zimmer F."/>
            <person name="Taylor J."/>
            <person name="Slater S.C."/>
            <person name="Clifton S.W."/>
            <person name="Warren W.C."/>
            <person name="Elsik C.G."/>
            <person name="Smith C.D."/>
            <person name="Weinstock G.M."/>
            <person name="Gerardo N.M."/>
            <person name="Currie C.R."/>
        </authorList>
    </citation>
    <scope>NUCLEOTIDE SEQUENCE [LARGE SCALE GENOMIC DNA]</scope>
</reference>
<keyword evidence="8" id="KW-0675">Receptor</keyword>
<keyword evidence="12" id="KW-1185">Reference proteome</keyword>
<dbReference type="EnsemblMetazoa" id="XM_012207779.1">
    <property type="protein sequence ID" value="XP_012063169.1"/>
    <property type="gene ID" value="LOC105626479"/>
</dbReference>
<organism evidence="11 12">
    <name type="scientific">Atta cephalotes</name>
    <name type="common">Leafcutter ant</name>
    <dbReference type="NCBI Taxonomy" id="12957"/>
    <lineage>
        <taxon>Eukaryota</taxon>
        <taxon>Metazoa</taxon>
        <taxon>Ecdysozoa</taxon>
        <taxon>Arthropoda</taxon>
        <taxon>Hexapoda</taxon>
        <taxon>Insecta</taxon>
        <taxon>Pterygota</taxon>
        <taxon>Neoptera</taxon>
        <taxon>Endopterygota</taxon>
        <taxon>Hymenoptera</taxon>
        <taxon>Apocrita</taxon>
        <taxon>Aculeata</taxon>
        <taxon>Formicoidea</taxon>
        <taxon>Formicidae</taxon>
        <taxon>Myrmicinae</taxon>
        <taxon>Atta</taxon>
    </lineage>
</organism>
<name>A0A158P061_ATTCE</name>
<proteinExistence type="predicted"/>
<sequence>MNDDWNNCSTHTCMMMNKANLAHRCSNVMLILNSLSVIFYFVGNYMNHRTVSTDFREFPIQIQFPFHATDSPIFEFIVLGLFLHVWETAIVIALLNSLILTLVLHVSGQIDIMCQRLREISTTQKSHSSAMKSLIEMHQRIISLSKNIDNFFSFVALIQFVWNTIVICSIGIMIMISLSTDVEGKSGLLIQSIVPYIAVTLEAFVFCFAGEYLSTKSKSISDAAYETLWYDLSISECRILLLIIVRSQKRLTITAGKIMDLTLEGFTSVMKASASYMSVLHVMY</sequence>
<evidence type="ECO:0000256" key="2">
    <source>
        <dbReference type="ARBA" id="ARBA00022475"/>
    </source>
</evidence>
<feature type="transmembrane region" description="Helical" evidence="10">
    <location>
        <begin position="21"/>
        <end position="42"/>
    </location>
</feature>
<keyword evidence="7 10" id="KW-0472">Membrane</keyword>
<dbReference type="InParanoid" id="A0A158P061"/>
<evidence type="ECO:0000256" key="9">
    <source>
        <dbReference type="ARBA" id="ARBA00023224"/>
    </source>
</evidence>
<evidence type="ECO:0000256" key="5">
    <source>
        <dbReference type="ARBA" id="ARBA00022725"/>
    </source>
</evidence>
<evidence type="ECO:0000256" key="6">
    <source>
        <dbReference type="ARBA" id="ARBA00022989"/>
    </source>
</evidence>
<gene>
    <name evidence="11" type="primary">105626479</name>
</gene>
<dbReference type="GO" id="GO:0005549">
    <property type="term" value="F:odorant binding"/>
    <property type="evidence" value="ECO:0007669"/>
    <property type="project" value="InterPro"/>
</dbReference>
<evidence type="ECO:0000256" key="8">
    <source>
        <dbReference type="ARBA" id="ARBA00023170"/>
    </source>
</evidence>
<dbReference type="Pfam" id="PF02949">
    <property type="entry name" value="7tm_6"/>
    <property type="match status" value="1"/>
</dbReference>
<evidence type="ECO:0000313" key="12">
    <source>
        <dbReference type="Proteomes" id="UP000005205"/>
    </source>
</evidence>
<keyword evidence="2" id="KW-1003">Cell membrane</keyword>
<feature type="transmembrane region" description="Helical" evidence="10">
    <location>
        <begin position="76"/>
        <end position="106"/>
    </location>
</feature>
<reference evidence="11" key="2">
    <citation type="submission" date="2016-04" db="UniProtKB">
        <authorList>
            <consortium name="EnsemblMetazoa"/>
        </authorList>
    </citation>
    <scope>IDENTIFICATION</scope>
</reference>
<evidence type="ECO:0008006" key="13">
    <source>
        <dbReference type="Google" id="ProtNLM"/>
    </source>
</evidence>
<evidence type="ECO:0000256" key="7">
    <source>
        <dbReference type="ARBA" id="ARBA00023136"/>
    </source>
</evidence>
<dbReference type="InterPro" id="IPR004117">
    <property type="entry name" value="7tm6_olfct_rcpt"/>
</dbReference>
<dbReference type="GO" id="GO:0005886">
    <property type="term" value="C:plasma membrane"/>
    <property type="evidence" value="ECO:0007669"/>
    <property type="project" value="UniProtKB-SubCell"/>
</dbReference>
<dbReference type="PANTHER" id="PTHR21137">
    <property type="entry name" value="ODORANT RECEPTOR"/>
    <property type="match status" value="1"/>
</dbReference>
<evidence type="ECO:0000313" key="11">
    <source>
        <dbReference type="EnsemblMetazoa" id="XP_012063169.1"/>
    </source>
</evidence>
<accession>A0A158P061</accession>
<evidence type="ECO:0000256" key="1">
    <source>
        <dbReference type="ARBA" id="ARBA00004651"/>
    </source>
</evidence>